<sequence>MKQDVLEKLGEWWDGKSKKPLINISILNDRNFINQNELWQDENQLPDFEKIVNAQIENTKKFEYLGVSYPVLPHQWASRGTPMVMCAYLGSRVIFREQTVWFEKFIDDWWKTKIEFNERNFWVQASKKLMETQAKMIDDERIFCMPDFGDALTCFSMMRGVENLMIDIVETPEIIIEKIDEFVSAWVKAHSFFYDIFQKKLSGDASWLLWAPGKTYACQSDFSTMISPKMFEKFVVYELEKIKDYLEYIAWHLDGPDEIKHLDTLISLPYIKVIQITPGAGRPGCASSLWLPQIKKIIEKKKQVILYCGNKEEFDILIKNFPSGRALVCCGTVDFENKSDREFFKYVENFL</sequence>
<name>A0A1V6C934_UNCT6</name>
<comment type="caution">
    <text evidence="1">The sequence shown here is derived from an EMBL/GenBank/DDBJ whole genome shotgun (WGS) entry which is preliminary data.</text>
</comment>
<dbReference type="Gene3D" id="3.20.20.210">
    <property type="match status" value="1"/>
</dbReference>
<evidence type="ECO:0000313" key="1">
    <source>
        <dbReference type="EMBL" id="OQB73389.1"/>
    </source>
</evidence>
<dbReference type="InterPro" id="IPR038071">
    <property type="entry name" value="UROD/MetE-like_sf"/>
</dbReference>
<dbReference type="Proteomes" id="UP000485562">
    <property type="component" value="Unassembled WGS sequence"/>
</dbReference>
<reference evidence="1" key="1">
    <citation type="submission" date="2017-02" db="EMBL/GenBank/DDBJ databases">
        <title>Delving into the versatile metabolic prowess of the omnipresent phylum Bacteroidetes.</title>
        <authorList>
            <person name="Nobu M.K."/>
            <person name="Mei R."/>
            <person name="Narihiro T."/>
            <person name="Kuroda K."/>
            <person name="Liu W.-T."/>
        </authorList>
    </citation>
    <scope>NUCLEOTIDE SEQUENCE</scope>
    <source>
        <strain evidence="1">ADurb.Bin131</strain>
    </source>
</reference>
<dbReference type="EMBL" id="MWDQ01000082">
    <property type="protein sequence ID" value="OQB73389.1"/>
    <property type="molecule type" value="Genomic_DNA"/>
</dbReference>
<dbReference type="AlphaFoldDB" id="A0A1V6C934"/>
<protein>
    <recommendedName>
        <fullName evidence="2">Uroporphyrinogen decarboxylase (URO-D) domain-containing protein</fullName>
    </recommendedName>
</protein>
<evidence type="ECO:0008006" key="2">
    <source>
        <dbReference type="Google" id="ProtNLM"/>
    </source>
</evidence>
<gene>
    <name evidence="1" type="ORF">BWX89_00988</name>
</gene>
<organism evidence="1">
    <name type="scientific">candidate division TA06 bacterium ADurb.Bin131</name>
    <dbReference type="NCBI Taxonomy" id="1852827"/>
    <lineage>
        <taxon>Bacteria</taxon>
        <taxon>Bacteria division TA06</taxon>
    </lineage>
</organism>
<accession>A0A1V6C934</accession>
<proteinExistence type="predicted"/>